<gene>
    <name evidence="2" type="ORF">QBC40DRAFT_317292</name>
</gene>
<reference evidence="2" key="2">
    <citation type="submission" date="2023-05" db="EMBL/GenBank/DDBJ databases">
        <authorList>
            <consortium name="Lawrence Berkeley National Laboratory"/>
            <person name="Steindorff A."/>
            <person name="Hensen N."/>
            <person name="Bonometti L."/>
            <person name="Westerberg I."/>
            <person name="Brannstrom I.O."/>
            <person name="Guillou S."/>
            <person name="Cros-Aarteil S."/>
            <person name="Calhoun S."/>
            <person name="Haridas S."/>
            <person name="Kuo A."/>
            <person name="Mondo S."/>
            <person name="Pangilinan J."/>
            <person name="Riley R."/>
            <person name="Labutti K."/>
            <person name="Andreopoulos B."/>
            <person name="Lipzen A."/>
            <person name="Chen C."/>
            <person name="Yanf M."/>
            <person name="Daum C."/>
            <person name="Ng V."/>
            <person name="Clum A."/>
            <person name="Ohm R."/>
            <person name="Martin F."/>
            <person name="Silar P."/>
            <person name="Natvig D."/>
            <person name="Lalanne C."/>
            <person name="Gautier V."/>
            <person name="Ament-Velasquez S.L."/>
            <person name="Kruys A."/>
            <person name="Hutchinson M.I."/>
            <person name="Powell A.J."/>
            <person name="Barry K."/>
            <person name="Miller A.N."/>
            <person name="Grigoriev I.V."/>
            <person name="Debuchy R."/>
            <person name="Gladieux P."/>
            <person name="Thoren M.H."/>
            <person name="Johannesson H."/>
        </authorList>
    </citation>
    <scope>NUCLEOTIDE SEQUENCE</scope>
    <source>
        <strain evidence="2">CBS 315.58</strain>
    </source>
</reference>
<name>A0AAN6XMQ5_9PEZI</name>
<sequence>MDTERDSSPEMDTEHEMSPEMDEDPLRRALTHPDRNEFPAEFVFRLHRNNAREAATGFLGFIIIRTPNFHKLIERGFILEEEYILAERSRIYVDGDFVPDKWDQRAKAAHPSFVCRRLWPIRHLAYWYSGEIRLYSDNEDRLAVIDIFSGNHIWAWAAVAEINGYFSKDEGGKIYNYVADWVRQPFDGRERRNWCLIPELTMKPDDRWWCWKFDGKNFQGV</sequence>
<reference evidence="2" key="1">
    <citation type="journal article" date="2023" name="Mol. Phylogenet. Evol.">
        <title>Genome-scale phylogeny and comparative genomics of the fungal order Sordariales.</title>
        <authorList>
            <person name="Hensen N."/>
            <person name="Bonometti L."/>
            <person name="Westerberg I."/>
            <person name="Brannstrom I.O."/>
            <person name="Guillou S."/>
            <person name="Cros-Aarteil S."/>
            <person name="Calhoun S."/>
            <person name="Haridas S."/>
            <person name="Kuo A."/>
            <person name="Mondo S."/>
            <person name="Pangilinan J."/>
            <person name="Riley R."/>
            <person name="LaButti K."/>
            <person name="Andreopoulos B."/>
            <person name="Lipzen A."/>
            <person name="Chen C."/>
            <person name="Yan M."/>
            <person name="Daum C."/>
            <person name="Ng V."/>
            <person name="Clum A."/>
            <person name="Steindorff A."/>
            <person name="Ohm R.A."/>
            <person name="Martin F."/>
            <person name="Silar P."/>
            <person name="Natvig D.O."/>
            <person name="Lalanne C."/>
            <person name="Gautier V."/>
            <person name="Ament-Velasquez S.L."/>
            <person name="Kruys A."/>
            <person name="Hutchinson M.I."/>
            <person name="Powell A.J."/>
            <person name="Barry K."/>
            <person name="Miller A.N."/>
            <person name="Grigoriev I.V."/>
            <person name="Debuchy R."/>
            <person name="Gladieux P."/>
            <person name="Hiltunen Thoren M."/>
            <person name="Johannesson H."/>
        </authorList>
    </citation>
    <scope>NUCLEOTIDE SEQUENCE</scope>
    <source>
        <strain evidence="2">CBS 315.58</strain>
    </source>
</reference>
<evidence type="ECO:0000313" key="3">
    <source>
        <dbReference type="Proteomes" id="UP001303160"/>
    </source>
</evidence>
<dbReference type="AlphaFoldDB" id="A0AAN6XMQ5"/>
<protein>
    <submittedName>
        <fullName evidence="2">Uncharacterized protein</fullName>
    </submittedName>
</protein>
<evidence type="ECO:0000313" key="2">
    <source>
        <dbReference type="EMBL" id="KAK4203479.1"/>
    </source>
</evidence>
<feature type="region of interest" description="Disordered" evidence="1">
    <location>
        <begin position="1"/>
        <end position="23"/>
    </location>
</feature>
<proteinExistence type="predicted"/>
<accession>A0AAN6XMQ5</accession>
<comment type="caution">
    <text evidence="2">The sequence shown here is derived from an EMBL/GenBank/DDBJ whole genome shotgun (WGS) entry which is preliminary data.</text>
</comment>
<organism evidence="2 3">
    <name type="scientific">Triangularia verruculosa</name>
    <dbReference type="NCBI Taxonomy" id="2587418"/>
    <lineage>
        <taxon>Eukaryota</taxon>
        <taxon>Fungi</taxon>
        <taxon>Dikarya</taxon>
        <taxon>Ascomycota</taxon>
        <taxon>Pezizomycotina</taxon>
        <taxon>Sordariomycetes</taxon>
        <taxon>Sordariomycetidae</taxon>
        <taxon>Sordariales</taxon>
        <taxon>Podosporaceae</taxon>
        <taxon>Triangularia</taxon>
    </lineage>
</organism>
<dbReference type="EMBL" id="MU863889">
    <property type="protein sequence ID" value="KAK4203479.1"/>
    <property type="molecule type" value="Genomic_DNA"/>
</dbReference>
<keyword evidence="3" id="KW-1185">Reference proteome</keyword>
<evidence type="ECO:0000256" key="1">
    <source>
        <dbReference type="SAM" id="MobiDB-lite"/>
    </source>
</evidence>
<dbReference type="Proteomes" id="UP001303160">
    <property type="component" value="Unassembled WGS sequence"/>
</dbReference>